<dbReference type="Proteomes" id="UP001153269">
    <property type="component" value="Unassembled WGS sequence"/>
</dbReference>
<keyword evidence="2" id="KW-1185">Reference proteome</keyword>
<evidence type="ECO:0000313" key="2">
    <source>
        <dbReference type="Proteomes" id="UP001153269"/>
    </source>
</evidence>
<evidence type="ECO:0000313" key="1">
    <source>
        <dbReference type="EMBL" id="CAB1432105.1"/>
    </source>
</evidence>
<organism evidence="1 2">
    <name type="scientific">Pleuronectes platessa</name>
    <name type="common">European plaice</name>
    <dbReference type="NCBI Taxonomy" id="8262"/>
    <lineage>
        <taxon>Eukaryota</taxon>
        <taxon>Metazoa</taxon>
        <taxon>Chordata</taxon>
        <taxon>Craniata</taxon>
        <taxon>Vertebrata</taxon>
        <taxon>Euteleostomi</taxon>
        <taxon>Actinopterygii</taxon>
        <taxon>Neopterygii</taxon>
        <taxon>Teleostei</taxon>
        <taxon>Neoteleostei</taxon>
        <taxon>Acanthomorphata</taxon>
        <taxon>Carangaria</taxon>
        <taxon>Pleuronectiformes</taxon>
        <taxon>Pleuronectoidei</taxon>
        <taxon>Pleuronectidae</taxon>
        <taxon>Pleuronectes</taxon>
    </lineage>
</organism>
<proteinExistence type="predicted"/>
<name>A0A9N7YHX4_PLEPL</name>
<accession>A0A9N7YHX4</accession>
<gene>
    <name evidence="1" type="ORF">PLEPLA_LOCUS20162</name>
</gene>
<reference evidence="1" key="1">
    <citation type="submission" date="2020-03" db="EMBL/GenBank/DDBJ databases">
        <authorList>
            <person name="Weist P."/>
        </authorList>
    </citation>
    <scope>NUCLEOTIDE SEQUENCE</scope>
</reference>
<feature type="non-terminal residue" evidence="1">
    <location>
        <position position="1"/>
    </location>
</feature>
<dbReference type="EMBL" id="CADEAL010001404">
    <property type="protein sequence ID" value="CAB1432105.1"/>
    <property type="molecule type" value="Genomic_DNA"/>
</dbReference>
<sequence length="75" mass="8220">LGRPWRGLLGLDGAEHMLFGVLEAEEIWSYITRPSMFRNRGLASGKLTLDCINAAVRNITGGSADRVSQKSTILM</sequence>
<comment type="caution">
    <text evidence="1">The sequence shown here is derived from an EMBL/GenBank/DDBJ whole genome shotgun (WGS) entry which is preliminary data.</text>
</comment>
<protein>
    <submittedName>
        <fullName evidence="1">Uncharacterized protein</fullName>
    </submittedName>
</protein>
<dbReference type="AlphaFoldDB" id="A0A9N7YHX4"/>